<name>A0A9D2QI03_9FIRM</name>
<protein>
    <submittedName>
        <fullName evidence="1">Uncharacterized protein</fullName>
    </submittedName>
</protein>
<dbReference type="EMBL" id="DWVS01000201">
    <property type="protein sequence ID" value="HJC87946.1"/>
    <property type="molecule type" value="Genomic_DNA"/>
</dbReference>
<dbReference type="AlphaFoldDB" id="A0A9D2QI03"/>
<accession>A0A9D2QI03</accession>
<gene>
    <name evidence="1" type="ORF">H9926_08035</name>
</gene>
<sequence length="69" mass="7387">MDQTNQDKRIDELIRLLDEGTVQGVGHVNVACAPDGEPDVKIQTGCADCSAVPLACSIPTLHEGLDRKE</sequence>
<organism evidence="1 2">
    <name type="scientific">Candidatus Eisenbergiella intestinigallinarum</name>
    <dbReference type="NCBI Taxonomy" id="2838549"/>
    <lineage>
        <taxon>Bacteria</taxon>
        <taxon>Bacillati</taxon>
        <taxon>Bacillota</taxon>
        <taxon>Clostridia</taxon>
        <taxon>Lachnospirales</taxon>
        <taxon>Lachnospiraceae</taxon>
        <taxon>Eisenbergiella</taxon>
    </lineage>
</organism>
<proteinExistence type="predicted"/>
<evidence type="ECO:0000313" key="2">
    <source>
        <dbReference type="Proteomes" id="UP000823922"/>
    </source>
</evidence>
<comment type="caution">
    <text evidence="1">The sequence shown here is derived from an EMBL/GenBank/DDBJ whole genome shotgun (WGS) entry which is preliminary data.</text>
</comment>
<reference evidence="1" key="1">
    <citation type="journal article" date="2021" name="PeerJ">
        <title>Extensive microbial diversity within the chicken gut microbiome revealed by metagenomics and culture.</title>
        <authorList>
            <person name="Gilroy R."/>
            <person name="Ravi A."/>
            <person name="Getino M."/>
            <person name="Pursley I."/>
            <person name="Horton D.L."/>
            <person name="Alikhan N.F."/>
            <person name="Baker D."/>
            <person name="Gharbi K."/>
            <person name="Hall N."/>
            <person name="Watson M."/>
            <person name="Adriaenssens E.M."/>
            <person name="Foster-Nyarko E."/>
            <person name="Jarju S."/>
            <person name="Secka A."/>
            <person name="Antonio M."/>
            <person name="Oren A."/>
            <person name="Chaudhuri R.R."/>
            <person name="La Ragione R."/>
            <person name="Hildebrand F."/>
            <person name="Pallen M.J."/>
        </authorList>
    </citation>
    <scope>NUCLEOTIDE SEQUENCE</scope>
    <source>
        <strain evidence="1">ChiBcec1-1630</strain>
    </source>
</reference>
<reference evidence="1" key="2">
    <citation type="submission" date="2021-04" db="EMBL/GenBank/DDBJ databases">
        <authorList>
            <person name="Gilroy R."/>
        </authorList>
    </citation>
    <scope>NUCLEOTIDE SEQUENCE</scope>
    <source>
        <strain evidence="1">ChiBcec1-1630</strain>
    </source>
</reference>
<evidence type="ECO:0000313" key="1">
    <source>
        <dbReference type="EMBL" id="HJC87946.1"/>
    </source>
</evidence>
<dbReference type="Proteomes" id="UP000823922">
    <property type="component" value="Unassembled WGS sequence"/>
</dbReference>